<dbReference type="InterPro" id="IPR001633">
    <property type="entry name" value="EAL_dom"/>
</dbReference>
<keyword evidence="1" id="KW-0597">Phosphoprotein</keyword>
<dbReference type="PANTHER" id="PTHR33121">
    <property type="entry name" value="CYCLIC DI-GMP PHOSPHODIESTERASE PDEF"/>
    <property type="match status" value="1"/>
</dbReference>
<dbReference type="InterPro" id="IPR001789">
    <property type="entry name" value="Sig_transdc_resp-reg_receiver"/>
</dbReference>
<reference evidence="4 5" key="1">
    <citation type="submission" date="2021-04" db="EMBL/GenBank/DDBJ databases">
        <title>novel species isolated from subtropical streams in China.</title>
        <authorList>
            <person name="Lu H."/>
        </authorList>
    </citation>
    <scope>NUCLEOTIDE SEQUENCE [LARGE SCALE GENOMIC DNA]</scope>
    <source>
        <strain evidence="4 5">BYS107W</strain>
    </source>
</reference>
<proteinExistence type="predicted"/>
<dbReference type="InterPro" id="IPR050706">
    <property type="entry name" value="Cyclic-di-GMP_PDE-like"/>
</dbReference>
<evidence type="ECO:0000313" key="5">
    <source>
        <dbReference type="Proteomes" id="UP000680158"/>
    </source>
</evidence>
<dbReference type="PROSITE" id="PS50883">
    <property type="entry name" value="EAL"/>
    <property type="match status" value="1"/>
</dbReference>
<name>A0A941DES8_9BURK</name>
<accession>A0A941DES8</accession>
<feature type="domain" description="EAL" evidence="3">
    <location>
        <begin position="225"/>
        <end position="479"/>
    </location>
</feature>
<feature type="modified residue" description="4-aspartylphosphate" evidence="1">
    <location>
        <position position="542"/>
    </location>
</feature>
<sequence>MLQTTLCFSENHRRWLNVESNLLNSRLSKLVLSNEEINLLRQLRPVLPELETRFKYAFEIGIKTEILRHFSYSRSLKINIESKRRDLFESFNSPLSQYSHAFSSGILQIQDQINLPSSWYFSKAETYLNSSSSLVQNYDGIDQSNQSNLLDLLLNLSLFEIGLAFNTIFESLKSKNDQVSTSPAKKPTSSVFEPIPIEETCTITPKMFEVSQQIIHNLVPSDTFSEEDKVQLSNAIKLREIELYYQPKYDLRSGTLAGFEALVRWIHPVRGVILPSDFIPLAEQSGLISELGQLIFILACETKKQCNEIGLTIPPIAINVSPKQLANPKFIDFLHDTLARYQLSADEFDIELTETAVSTDCEKLKRDLLSLKAQGFRLAIDDFGTGYSALIYLRDLPFDYVKIDRSFVSELPNNTDDVAIAKAVIAMSHNLGISVIAEGVENEQQLNFLNSIQCDQIQGFFYAKPMPIATLKSWLEEQPDFSKYQDKPNTTKRLLLVDDEKNILSALKRLLRLDGYEIFISQSGSEGLNILSQHKIDVIISDQRMPEMTGVEFLREAKRLYPDTVRIILSGYSEIRYVTDAVNEGAIYKFLSKPWDDEMLRQNIADAFQFKTIIDENRRLNEVLQHRNHELAKINRQLADQSKLQSHQLEIDRVNIQVIDEILHQLPIPILGLSNDQHIAFCNEVAIHKLWNGSDMYEKSIEELDVNLAIQLKAFPNNAYFDLNLNGVNYRAFWKLMGKLSPSSGVIMMFLPREK</sequence>
<organism evidence="4 5">
    <name type="scientific">Undibacterium baiyunense</name>
    <dbReference type="NCBI Taxonomy" id="2828731"/>
    <lineage>
        <taxon>Bacteria</taxon>
        <taxon>Pseudomonadati</taxon>
        <taxon>Pseudomonadota</taxon>
        <taxon>Betaproteobacteria</taxon>
        <taxon>Burkholderiales</taxon>
        <taxon>Oxalobacteraceae</taxon>
        <taxon>Undibacterium</taxon>
    </lineage>
</organism>
<dbReference type="Gene3D" id="3.30.450.20">
    <property type="entry name" value="PAS domain"/>
    <property type="match status" value="1"/>
</dbReference>
<dbReference type="GO" id="GO:0000160">
    <property type="term" value="P:phosphorelay signal transduction system"/>
    <property type="evidence" value="ECO:0007669"/>
    <property type="project" value="InterPro"/>
</dbReference>
<feature type="domain" description="Response regulatory" evidence="2">
    <location>
        <begin position="493"/>
        <end position="608"/>
    </location>
</feature>
<evidence type="ECO:0000259" key="2">
    <source>
        <dbReference type="PROSITE" id="PS50110"/>
    </source>
</evidence>
<gene>
    <name evidence="4" type="ORF">KDM92_08685</name>
</gene>
<dbReference type="AlphaFoldDB" id="A0A941DES8"/>
<dbReference type="PANTHER" id="PTHR33121:SF79">
    <property type="entry name" value="CYCLIC DI-GMP PHOSPHODIESTERASE PDED-RELATED"/>
    <property type="match status" value="1"/>
</dbReference>
<dbReference type="RefSeq" id="WP_212683965.1">
    <property type="nucleotide sequence ID" value="NZ_JAGSPM010000004.1"/>
</dbReference>
<keyword evidence="5" id="KW-1185">Reference proteome</keyword>
<dbReference type="CDD" id="cd17569">
    <property type="entry name" value="REC_HupR-like"/>
    <property type="match status" value="1"/>
</dbReference>
<dbReference type="SUPFAM" id="SSF52172">
    <property type="entry name" value="CheY-like"/>
    <property type="match status" value="1"/>
</dbReference>
<dbReference type="Gene3D" id="3.20.20.450">
    <property type="entry name" value="EAL domain"/>
    <property type="match status" value="1"/>
</dbReference>
<dbReference type="InterPro" id="IPR035919">
    <property type="entry name" value="EAL_sf"/>
</dbReference>
<dbReference type="Proteomes" id="UP000680158">
    <property type="component" value="Unassembled WGS sequence"/>
</dbReference>
<dbReference type="SUPFAM" id="SSF141868">
    <property type="entry name" value="EAL domain-like"/>
    <property type="match status" value="1"/>
</dbReference>
<dbReference type="GO" id="GO:0071111">
    <property type="term" value="F:cyclic-guanylate-specific phosphodiesterase activity"/>
    <property type="evidence" value="ECO:0007669"/>
    <property type="project" value="InterPro"/>
</dbReference>
<dbReference type="PROSITE" id="PS50110">
    <property type="entry name" value="RESPONSE_REGULATORY"/>
    <property type="match status" value="1"/>
</dbReference>
<dbReference type="CDD" id="cd01948">
    <property type="entry name" value="EAL"/>
    <property type="match status" value="1"/>
</dbReference>
<protein>
    <submittedName>
        <fullName evidence="4">EAL domain-containing protein</fullName>
    </submittedName>
</protein>
<dbReference type="InterPro" id="IPR011006">
    <property type="entry name" value="CheY-like_superfamily"/>
</dbReference>
<comment type="caution">
    <text evidence="4">The sequence shown here is derived from an EMBL/GenBank/DDBJ whole genome shotgun (WGS) entry which is preliminary data.</text>
</comment>
<evidence type="ECO:0000313" key="4">
    <source>
        <dbReference type="EMBL" id="MBR7746656.1"/>
    </source>
</evidence>
<dbReference type="Pfam" id="PF00563">
    <property type="entry name" value="EAL"/>
    <property type="match status" value="1"/>
</dbReference>
<dbReference type="Pfam" id="PF00072">
    <property type="entry name" value="Response_reg"/>
    <property type="match status" value="1"/>
</dbReference>
<dbReference type="EMBL" id="JAGSPM010000004">
    <property type="protein sequence ID" value="MBR7746656.1"/>
    <property type="molecule type" value="Genomic_DNA"/>
</dbReference>
<evidence type="ECO:0000259" key="3">
    <source>
        <dbReference type="PROSITE" id="PS50883"/>
    </source>
</evidence>
<dbReference type="Gene3D" id="3.40.50.2300">
    <property type="match status" value="1"/>
</dbReference>
<dbReference type="SMART" id="SM00052">
    <property type="entry name" value="EAL"/>
    <property type="match status" value="1"/>
</dbReference>
<dbReference type="SMART" id="SM00448">
    <property type="entry name" value="REC"/>
    <property type="match status" value="1"/>
</dbReference>
<evidence type="ECO:0000256" key="1">
    <source>
        <dbReference type="PROSITE-ProRule" id="PRU00169"/>
    </source>
</evidence>